<dbReference type="NCBIfam" id="TIGR00230">
    <property type="entry name" value="sfsA"/>
    <property type="match status" value="1"/>
</dbReference>
<sequence length="230" mass="25543">MRFETPLIPGTLIKRYKRFLADISLEDGSIVTAHCPNSGSMKGYKEEGLRVWLSESDNPKRKLRYTWELVEDADGETVMVHAARANALAEEAVREGVVTELQGYDRLRREVKYGSQNSRIDLLLEKGDAKCFVEVKSVTLREGDTLMFPDAVTTRGQKHLEELMEVKEKGDRAVLFFAVLREGGTHFEAAAHIDPAYASLLAQASDAGVEVLIYRAAFAPEGVALGKRIG</sequence>
<evidence type="ECO:0000259" key="2">
    <source>
        <dbReference type="Pfam" id="PF03749"/>
    </source>
</evidence>
<evidence type="ECO:0000313" key="4">
    <source>
        <dbReference type="EMBL" id="XAU14184.1"/>
    </source>
</evidence>
<evidence type="ECO:0000256" key="1">
    <source>
        <dbReference type="HAMAP-Rule" id="MF_00095"/>
    </source>
</evidence>
<organism evidence="4 5">
    <name type="scientific">Sulfurimonas diazotrophicus</name>
    <dbReference type="NCBI Taxonomy" id="3131939"/>
    <lineage>
        <taxon>Bacteria</taxon>
        <taxon>Pseudomonadati</taxon>
        <taxon>Campylobacterota</taxon>
        <taxon>Epsilonproteobacteria</taxon>
        <taxon>Campylobacterales</taxon>
        <taxon>Sulfurimonadaceae</taxon>
        <taxon>Sulfurimonas</taxon>
    </lineage>
</organism>
<gene>
    <name evidence="1 4" type="primary">sfsA</name>
    <name evidence="4" type="ORF">WCY31_07930</name>
</gene>
<dbReference type="InterPro" id="IPR041465">
    <property type="entry name" value="SfsA_N"/>
</dbReference>
<feature type="domain" description="SfsA N-terminal OB" evidence="3">
    <location>
        <begin position="13"/>
        <end position="80"/>
    </location>
</feature>
<name>A0ABZ3H7Q9_9BACT</name>
<keyword evidence="5" id="KW-1185">Reference proteome</keyword>
<dbReference type="InterPro" id="IPR040452">
    <property type="entry name" value="SfsA_C"/>
</dbReference>
<dbReference type="HAMAP" id="MF_00095">
    <property type="entry name" value="SfsA"/>
    <property type="match status" value="1"/>
</dbReference>
<accession>A0ABZ3H7Q9</accession>
<dbReference type="Gene3D" id="2.40.50.580">
    <property type="match status" value="1"/>
</dbReference>
<dbReference type="Gene3D" id="3.40.1350.60">
    <property type="match status" value="1"/>
</dbReference>
<evidence type="ECO:0000259" key="3">
    <source>
        <dbReference type="Pfam" id="PF17746"/>
    </source>
</evidence>
<dbReference type="PANTHER" id="PTHR30545:SF2">
    <property type="entry name" value="SUGAR FERMENTATION STIMULATION PROTEIN A"/>
    <property type="match status" value="1"/>
</dbReference>
<protein>
    <recommendedName>
        <fullName evidence="1">Sugar fermentation stimulation protein homolog</fullName>
    </recommendedName>
</protein>
<comment type="similarity">
    <text evidence="1">Belongs to the SfsA family.</text>
</comment>
<evidence type="ECO:0000313" key="5">
    <source>
        <dbReference type="Proteomes" id="UP001447842"/>
    </source>
</evidence>
<dbReference type="Pfam" id="PF03749">
    <property type="entry name" value="SfsA"/>
    <property type="match status" value="1"/>
</dbReference>
<dbReference type="CDD" id="cd22359">
    <property type="entry name" value="SfsA-like_bacterial"/>
    <property type="match status" value="1"/>
</dbReference>
<feature type="domain" description="Sugar fermentation stimulation protein C-terminal" evidence="2">
    <location>
        <begin position="84"/>
        <end position="221"/>
    </location>
</feature>
<dbReference type="Proteomes" id="UP001447842">
    <property type="component" value="Chromosome"/>
</dbReference>
<dbReference type="RefSeq" id="WP_345971990.1">
    <property type="nucleotide sequence ID" value="NZ_CP147920.1"/>
</dbReference>
<dbReference type="EMBL" id="CP147920">
    <property type="protein sequence ID" value="XAU14184.1"/>
    <property type="molecule type" value="Genomic_DNA"/>
</dbReference>
<dbReference type="InterPro" id="IPR005224">
    <property type="entry name" value="SfsA"/>
</dbReference>
<reference evidence="4 5" key="1">
    <citation type="submission" date="2024-03" db="EMBL/GenBank/DDBJ databases">
        <title>Sulfurimonas sp. HSL3-1.</title>
        <authorList>
            <person name="Wang S."/>
        </authorList>
    </citation>
    <scope>NUCLEOTIDE SEQUENCE [LARGE SCALE GENOMIC DNA]</scope>
    <source>
        <strain evidence="4 5">HSL3-1</strain>
    </source>
</reference>
<proteinExistence type="inferred from homology"/>
<dbReference type="Pfam" id="PF17746">
    <property type="entry name" value="SfsA_N"/>
    <property type="match status" value="1"/>
</dbReference>
<dbReference type="PANTHER" id="PTHR30545">
    <property type="entry name" value="SUGAR FERMENTATION STIMULATION PROTEIN A"/>
    <property type="match status" value="1"/>
</dbReference>